<dbReference type="Proteomes" id="UP000554482">
    <property type="component" value="Unassembled WGS sequence"/>
</dbReference>
<evidence type="ECO:0000313" key="1">
    <source>
        <dbReference type="EMBL" id="KAF5177756.1"/>
    </source>
</evidence>
<dbReference type="EMBL" id="JABWDY010040959">
    <property type="protein sequence ID" value="KAF5177756.1"/>
    <property type="molecule type" value="Genomic_DNA"/>
</dbReference>
<accession>A0A7J6UYL4</accession>
<sequence>GKFLLHCQVFPDNLTLEPYVDLQCQHPYLMLKFQRVQTHLKKNRQHRNDYKLLKPHLVAAASYLSDMEGA</sequence>
<reference evidence="1 2" key="1">
    <citation type="submission" date="2020-06" db="EMBL/GenBank/DDBJ databases">
        <title>Transcriptomic and genomic resources for Thalictrum thalictroides and T. hernandezii: Facilitating candidate gene discovery in an emerging model plant lineage.</title>
        <authorList>
            <person name="Arias T."/>
            <person name="Riano-Pachon D.M."/>
            <person name="Di Stilio V.S."/>
        </authorList>
    </citation>
    <scope>NUCLEOTIDE SEQUENCE [LARGE SCALE GENOMIC DNA]</scope>
    <source>
        <strain evidence="2">cv. WT478/WT964</strain>
        <tissue evidence="1">Leaves</tissue>
    </source>
</reference>
<organism evidence="1 2">
    <name type="scientific">Thalictrum thalictroides</name>
    <name type="common">Rue-anemone</name>
    <name type="synonym">Anemone thalictroides</name>
    <dbReference type="NCBI Taxonomy" id="46969"/>
    <lineage>
        <taxon>Eukaryota</taxon>
        <taxon>Viridiplantae</taxon>
        <taxon>Streptophyta</taxon>
        <taxon>Embryophyta</taxon>
        <taxon>Tracheophyta</taxon>
        <taxon>Spermatophyta</taxon>
        <taxon>Magnoliopsida</taxon>
        <taxon>Ranunculales</taxon>
        <taxon>Ranunculaceae</taxon>
        <taxon>Thalictroideae</taxon>
        <taxon>Thalictrum</taxon>
    </lineage>
</organism>
<keyword evidence="2" id="KW-1185">Reference proteome</keyword>
<dbReference type="AlphaFoldDB" id="A0A7J6UYL4"/>
<gene>
    <name evidence="1" type="ORF">FRX31_032657</name>
</gene>
<comment type="caution">
    <text evidence="1">The sequence shown here is derived from an EMBL/GenBank/DDBJ whole genome shotgun (WGS) entry which is preliminary data.</text>
</comment>
<protein>
    <submittedName>
        <fullName evidence="1">Uncharacterized protein</fullName>
    </submittedName>
</protein>
<evidence type="ECO:0000313" key="2">
    <source>
        <dbReference type="Proteomes" id="UP000554482"/>
    </source>
</evidence>
<name>A0A7J6UYL4_THATH</name>
<proteinExistence type="predicted"/>
<feature type="non-terminal residue" evidence="1">
    <location>
        <position position="1"/>
    </location>
</feature>